<evidence type="ECO:0000256" key="7">
    <source>
        <dbReference type="SAM" id="Phobius"/>
    </source>
</evidence>
<feature type="transmembrane region" description="Helical" evidence="7">
    <location>
        <begin position="432"/>
        <end position="459"/>
    </location>
</feature>
<protein>
    <submittedName>
        <fullName evidence="8">MATE family efflux transporter</fullName>
    </submittedName>
</protein>
<evidence type="ECO:0000256" key="6">
    <source>
        <dbReference type="ARBA" id="ARBA00023136"/>
    </source>
</evidence>
<feature type="transmembrane region" description="Helical" evidence="7">
    <location>
        <begin position="300"/>
        <end position="321"/>
    </location>
</feature>
<gene>
    <name evidence="8" type="ORF">N5D93_11355</name>
</gene>
<evidence type="ECO:0000313" key="9">
    <source>
        <dbReference type="Proteomes" id="UP001161094"/>
    </source>
</evidence>
<feature type="transmembrane region" description="Helical" evidence="7">
    <location>
        <begin position="108"/>
        <end position="130"/>
    </location>
</feature>
<dbReference type="NCBIfam" id="TIGR00797">
    <property type="entry name" value="matE"/>
    <property type="match status" value="1"/>
</dbReference>
<dbReference type="Proteomes" id="UP001161094">
    <property type="component" value="Unassembled WGS sequence"/>
</dbReference>
<feature type="transmembrane region" description="Helical" evidence="7">
    <location>
        <begin position="375"/>
        <end position="394"/>
    </location>
</feature>
<feature type="transmembrane region" description="Helical" evidence="7">
    <location>
        <begin position="55"/>
        <end position="76"/>
    </location>
</feature>
<reference evidence="8" key="1">
    <citation type="submission" date="2022-09" db="EMBL/GenBank/DDBJ databases">
        <title>Intensive care unit water sources are persistently colonized with multi-drug resistant bacteria and are the site of extensive horizontal gene transfer of antibiotic resistance genes.</title>
        <authorList>
            <person name="Diorio-Toth L."/>
        </authorList>
    </citation>
    <scope>NUCLEOTIDE SEQUENCE</scope>
    <source>
        <strain evidence="8">GD03843</strain>
    </source>
</reference>
<accession>A0AA42LLG9</accession>
<evidence type="ECO:0000313" key="8">
    <source>
        <dbReference type="EMBL" id="MDH0736409.1"/>
    </source>
</evidence>
<evidence type="ECO:0000256" key="5">
    <source>
        <dbReference type="ARBA" id="ARBA00022989"/>
    </source>
</evidence>
<dbReference type="EMBL" id="JAOCDZ010000007">
    <property type="protein sequence ID" value="MDH0736409.1"/>
    <property type="molecule type" value="Genomic_DNA"/>
</dbReference>
<comment type="subcellular location">
    <subcellularLocation>
        <location evidence="1">Cell inner membrane</location>
        <topology evidence="1">Multi-pass membrane protein</topology>
    </subcellularLocation>
</comment>
<feature type="transmembrane region" description="Helical" evidence="7">
    <location>
        <begin position="150"/>
        <end position="172"/>
    </location>
</feature>
<evidence type="ECO:0000256" key="3">
    <source>
        <dbReference type="ARBA" id="ARBA00022475"/>
    </source>
</evidence>
<evidence type="ECO:0000256" key="4">
    <source>
        <dbReference type="ARBA" id="ARBA00022692"/>
    </source>
</evidence>
<proteinExistence type="predicted"/>
<sequence>MSASPPSPSPSASSANPRLQAMLDAPIAPTLARLAWPNVLMMTAQSATSLIETWFLARLGTSVLAGVALVVPVLFLMGNMSQGAMGGGISAAVARALGGGRRQEADQLVLHAVVLNAILGMLFCVLMLAFGPQLYRALGAQGEALDAALTYSNVIFGGIVLMWLMNAFASVIRGTGNMLVPGAVICGGALLLVPLSPCLIFGWGPFPALGVAGGGWALVIYYGVGALILGLYCASGRNPARLVASRLHWTLMRSILSVGALATLNPLLTNAVVALTAALVGAYAGTAAVAGYGIAVRLEYLLMPIAFGLGAPMVAMVASNIGAGRPERAMRIALTGGAMAFVLAEAIGLTAAFFPEAWLRLFGAEDHMLQAGADYLRTVGPVYGFFALGFSMYFASQGAGRLKWPLVAGGLRLVTAVGAGAIALHLTGSLTVFFLVAAVAMCLYGLIILAAVASGSWFAPGHLQKARPLARS</sequence>
<dbReference type="Pfam" id="PF01554">
    <property type="entry name" value="MatE"/>
    <property type="match status" value="2"/>
</dbReference>
<comment type="caution">
    <text evidence="8">The sequence shown here is derived from an EMBL/GenBank/DDBJ whole genome shotgun (WGS) entry which is preliminary data.</text>
</comment>
<dbReference type="GO" id="GO:0042910">
    <property type="term" value="F:xenobiotic transmembrane transporter activity"/>
    <property type="evidence" value="ECO:0007669"/>
    <property type="project" value="InterPro"/>
</dbReference>
<dbReference type="PANTHER" id="PTHR43549:SF3">
    <property type="entry name" value="MULTIDRUG RESISTANCE PROTEIN YPNP-RELATED"/>
    <property type="match status" value="1"/>
</dbReference>
<keyword evidence="4 7" id="KW-0812">Transmembrane</keyword>
<feature type="transmembrane region" description="Helical" evidence="7">
    <location>
        <begin position="215"/>
        <end position="234"/>
    </location>
</feature>
<dbReference type="GO" id="GO:0005886">
    <property type="term" value="C:plasma membrane"/>
    <property type="evidence" value="ECO:0007669"/>
    <property type="project" value="UniProtKB-SubCell"/>
</dbReference>
<name>A0AA42LLG9_9BURK</name>
<feature type="transmembrane region" description="Helical" evidence="7">
    <location>
        <begin position="255"/>
        <end position="280"/>
    </location>
</feature>
<dbReference type="GO" id="GO:0015297">
    <property type="term" value="F:antiporter activity"/>
    <property type="evidence" value="ECO:0007669"/>
    <property type="project" value="InterPro"/>
</dbReference>
<dbReference type="InterPro" id="IPR002528">
    <property type="entry name" value="MATE_fam"/>
</dbReference>
<keyword evidence="2" id="KW-0813">Transport</keyword>
<keyword evidence="5 7" id="KW-1133">Transmembrane helix</keyword>
<feature type="transmembrane region" description="Helical" evidence="7">
    <location>
        <begin position="406"/>
        <end position="426"/>
    </location>
</feature>
<keyword evidence="3" id="KW-1003">Cell membrane</keyword>
<dbReference type="InterPro" id="IPR052031">
    <property type="entry name" value="Membrane_Transporter-Flippase"/>
</dbReference>
<dbReference type="CDD" id="cd13148">
    <property type="entry name" value="MATE_like_3"/>
    <property type="match status" value="1"/>
</dbReference>
<keyword evidence="6 7" id="KW-0472">Membrane</keyword>
<feature type="transmembrane region" description="Helical" evidence="7">
    <location>
        <begin position="333"/>
        <end position="355"/>
    </location>
</feature>
<organism evidence="8 9">
    <name type="scientific">Achromobacter spanius</name>
    <dbReference type="NCBI Taxonomy" id="217203"/>
    <lineage>
        <taxon>Bacteria</taxon>
        <taxon>Pseudomonadati</taxon>
        <taxon>Pseudomonadota</taxon>
        <taxon>Betaproteobacteria</taxon>
        <taxon>Burkholderiales</taxon>
        <taxon>Alcaligenaceae</taxon>
        <taxon>Achromobacter</taxon>
    </lineage>
</organism>
<dbReference type="PANTHER" id="PTHR43549">
    <property type="entry name" value="MULTIDRUG RESISTANCE PROTEIN YPNP-RELATED"/>
    <property type="match status" value="1"/>
</dbReference>
<feature type="transmembrane region" description="Helical" evidence="7">
    <location>
        <begin position="179"/>
        <end position="203"/>
    </location>
</feature>
<evidence type="ECO:0000256" key="2">
    <source>
        <dbReference type="ARBA" id="ARBA00022448"/>
    </source>
</evidence>
<dbReference type="PIRSF" id="PIRSF006603">
    <property type="entry name" value="DinF"/>
    <property type="match status" value="1"/>
</dbReference>
<dbReference type="AlphaFoldDB" id="A0AA42LLG9"/>
<dbReference type="InterPro" id="IPR048279">
    <property type="entry name" value="MdtK-like"/>
</dbReference>
<evidence type="ECO:0000256" key="1">
    <source>
        <dbReference type="ARBA" id="ARBA00004429"/>
    </source>
</evidence>